<keyword evidence="8" id="KW-0378">Hydrolase</keyword>
<dbReference type="Pfam" id="PF17912">
    <property type="entry name" value="OB_MalK"/>
    <property type="match status" value="1"/>
</dbReference>
<keyword evidence="6" id="KW-0472">Membrane</keyword>
<evidence type="ECO:0000313" key="8">
    <source>
        <dbReference type="EMBL" id="ANH38482.1"/>
    </source>
</evidence>
<reference evidence="8 9" key="1">
    <citation type="submission" date="2016-03" db="EMBL/GenBank/DDBJ databases">
        <title>Complete genome sequence of a soil Actinobacterium, Nocardioides dokdonensis FR1436.</title>
        <authorList>
            <person name="Kwon S.-K."/>
            <person name="Kim K."/>
            <person name="Kim J.F."/>
        </authorList>
    </citation>
    <scope>NUCLEOTIDE SEQUENCE [LARGE SCALE GENOMIC DNA]</scope>
    <source>
        <strain evidence="8 9">FR1436</strain>
    </source>
</reference>
<dbReference type="InterPro" id="IPR027417">
    <property type="entry name" value="P-loop_NTPase"/>
</dbReference>
<name>A0A1A9GLE8_9ACTN</name>
<sequence length="400" mass="43780">MAAITLKNIVKKYGDGFPAVNDVSIDIADGEFVILVGPSGCGKSTLLRMIVGLEDITSGDMMIGDRKVNDLAPRDRNLAMVFQNYALYPHLSVYENIAFPLRLAGAPEKEIDEKVREASKTLELDEHLERKPGNLSGGQRQRVAMGRAIVRQADAFLFDEPLSNLDAKLRGQMRTEIARLQKRLGITTVYVTHDQTEAMTLGDRVAVLKRGLLQQLATPRELYENPGNLFVAGFIGSPPMNFLPAEVEGTSVKLPFGTVQIPEAKAERCQGKGVLMAGIRPEYFEDATIADKVGSDSTFSADVDYVEWLGNETYAYIPFEAPPEVEAKMRELEADLDGEGLRTQLVVSLDGASRIKEGETAEIWVDATKMHLFDPATGENLTVDREHAGEIPADAVATPA</sequence>
<evidence type="ECO:0000256" key="4">
    <source>
        <dbReference type="ARBA" id="ARBA00022840"/>
    </source>
</evidence>
<organism evidence="8 9">
    <name type="scientific">Nocardioides dokdonensis FR1436</name>
    <dbReference type="NCBI Taxonomy" id="1300347"/>
    <lineage>
        <taxon>Bacteria</taxon>
        <taxon>Bacillati</taxon>
        <taxon>Actinomycetota</taxon>
        <taxon>Actinomycetes</taxon>
        <taxon>Propionibacteriales</taxon>
        <taxon>Nocardioidaceae</taxon>
        <taxon>Nocardioides</taxon>
    </lineage>
</organism>
<dbReference type="PATRIC" id="fig|1300347.3.peg.2053"/>
<dbReference type="InterPro" id="IPR015855">
    <property type="entry name" value="ABC_transpr_MalK-like"/>
</dbReference>
<dbReference type="KEGG" id="ndk:I601_2054"/>
<evidence type="ECO:0000256" key="6">
    <source>
        <dbReference type="ARBA" id="ARBA00023136"/>
    </source>
</evidence>
<dbReference type="InterPro" id="IPR047641">
    <property type="entry name" value="ABC_transpr_MalK/UgpC-like"/>
</dbReference>
<keyword evidence="3" id="KW-0547">Nucleotide-binding</keyword>
<keyword evidence="2" id="KW-1003">Cell membrane</keyword>
<dbReference type="InterPro" id="IPR008995">
    <property type="entry name" value="Mo/tungstate-bd_C_term_dom"/>
</dbReference>
<dbReference type="GO" id="GO:0140359">
    <property type="term" value="F:ABC-type transporter activity"/>
    <property type="evidence" value="ECO:0007669"/>
    <property type="project" value="InterPro"/>
</dbReference>
<dbReference type="Proteomes" id="UP000077868">
    <property type="component" value="Chromosome"/>
</dbReference>
<dbReference type="GO" id="GO:0005524">
    <property type="term" value="F:ATP binding"/>
    <property type="evidence" value="ECO:0007669"/>
    <property type="project" value="UniProtKB-KW"/>
</dbReference>
<evidence type="ECO:0000256" key="3">
    <source>
        <dbReference type="ARBA" id="ARBA00022741"/>
    </source>
</evidence>
<dbReference type="SMART" id="SM00382">
    <property type="entry name" value="AAA"/>
    <property type="match status" value="1"/>
</dbReference>
<dbReference type="PANTHER" id="PTHR43875">
    <property type="entry name" value="MALTODEXTRIN IMPORT ATP-BINDING PROTEIN MSMX"/>
    <property type="match status" value="1"/>
</dbReference>
<dbReference type="Gene3D" id="3.40.50.300">
    <property type="entry name" value="P-loop containing nucleotide triphosphate hydrolases"/>
    <property type="match status" value="1"/>
</dbReference>
<keyword evidence="9" id="KW-1185">Reference proteome</keyword>
<dbReference type="SUPFAM" id="SSF52540">
    <property type="entry name" value="P-loop containing nucleoside triphosphate hydrolases"/>
    <property type="match status" value="1"/>
</dbReference>
<dbReference type="GO" id="GO:0016887">
    <property type="term" value="F:ATP hydrolysis activity"/>
    <property type="evidence" value="ECO:0007669"/>
    <property type="project" value="InterPro"/>
</dbReference>
<keyword evidence="1" id="KW-0813">Transport</keyword>
<dbReference type="OrthoDB" id="3180400at2"/>
<dbReference type="PANTHER" id="PTHR43875:SF15">
    <property type="entry name" value="TREHALOSE IMPORT ATP-BINDING PROTEIN SUGC"/>
    <property type="match status" value="1"/>
</dbReference>
<dbReference type="InterPro" id="IPR003439">
    <property type="entry name" value="ABC_transporter-like_ATP-bd"/>
</dbReference>
<dbReference type="Pfam" id="PF00005">
    <property type="entry name" value="ABC_tran"/>
    <property type="match status" value="1"/>
</dbReference>
<dbReference type="Gene3D" id="2.40.50.140">
    <property type="entry name" value="Nucleic acid-binding proteins"/>
    <property type="match status" value="1"/>
</dbReference>
<dbReference type="GO" id="GO:0055052">
    <property type="term" value="C:ATP-binding cassette (ABC) transporter complex, substrate-binding subunit-containing"/>
    <property type="evidence" value="ECO:0007669"/>
    <property type="project" value="TreeGrafter"/>
</dbReference>
<evidence type="ECO:0000256" key="5">
    <source>
        <dbReference type="ARBA" id="ARBA00022967"/>
    </source>
</evidence>
<dbReference type="FunFam" id="3.40.50.300:FF:000042">
    <property type="entry name" value="Maltose/maltodextrin ABC transporter, ATP-binding protein"/>
    <property type="match status" value="1"/>
</dbReference>
<dbReference type="CDD" id="cd03301">
    <property type="entry name" value="ABC_MalK_N"/>
    <property type="match status" value="1"/>
</dbReference>
<dbReference type="EMBL" id="CP015079">
    <property type="protein sequence ID" value="ANH38482.1"/>
    <property type="molecule type" value="Genomic_DNA"/>
</dbReference>
<dbReference type="InterPro" id="IPR017871">
    <property type="entry name" value="ABC_transporter-like_CS"/>
</dbReference>
<dbReference type="EC" id="3.6.3.-" evidence="8"/>
<dbReference type="AlphaFoldDB" id="A0A1A9GLE8"/>
<evidence type="ECO:0000313" key="9">
    <source>
        <dbReference type="Proteomes" id="UP000077868"/>
    </source>
</evidence>
<accession>A0A1A9GLE8</accession>
<dbReference type="PROSITE" id="PS00211">
    <property type="entry name" value="ABC_TRANSPORTER_1"/>
    <property type="match status" value="1"/>
</dbReference>
<gene>
    <name evidence="8" type="primary">sugC</name>
    <name evidence="8" type="ORF">I601_2054</name>
</gene>
<dbReference type="InterPro" id="IPR012340">
    <property type="entry name" value="NA-bd_OB-fold"/>
</dbReference>
<dbReference type="PROSITE" id="PS50893">
    <property type="entry name" value="ABC_TRANSPORTER_2"/>
    <property type="match status" value="1"/>
</dbReference>
<dbReference type="InterPro" id="IPR040582">
    <property type="entry name" value="OB_MalK-like"/>
</dbReference>
<dbReference type="Gene3D" id="2.40.50.100">
    <property type="match status" value="1"/>
</dbReference>
<dbReference type="RefSeq" id="WP_068109002.1">
    <property type="nucleotide sequence ID" value="NZ_CP015079.1"/>
</dbReference>
<dbReference type="InterPro" id="IPR003593">
    <property type="entry name" value="AAA+_ATPase"/>
</dbReference>
<evidence type="ECO:0000256" key="1">
    <source>
        <dbReference type="ARBA" id="ARBA00022448"/>
    </source>
</evidence>
<feature type="domain" description="ABC transporter" evidence="7">
    <location>
        <begin position="4"/>
        <end position="235"/>
    </location>
</feature>
<dbReference type="NCBIfam" id="NF008653">
    <property type="entry name" value="PRK11650.1"/>
    <property type="match status" value="1"/>
</dbReference>
<evidence type="ECO:0000259" key="7">
    <source>
        <dbReference type="PROSITE" id="PS50893"/>
    </source>
</evidence>
<dbReference type="GO" id="GO:0008643">
    <property type="term" value="P:carbohydrate transport"/>
    <property type="evidence" value="ECO:0007669"/>
    <property type="project" value="InterPro"/>
</dbReference>
<keyword evidence="5" id="KW-1278">Translocase</keyword>
<proteinExistence type="predicted"/>
<dbReference type="STRING" id="1300347.I601_2054"/>
<evidence type="ECO:0000256" key="2">
    <source>
        <dbReference type="ARBA" id="ARBA00022475"/>
    </source>
</evidence>
<protein>
    <submittedName>
        <fullName evidence="8">Trehalose import ATP-binding protein SugC</fullName>
        <ecNumber evidence="8">3.6.3.-</ecNumber>
    </submittedName>
</protein>
<keyword evidence="4 8" id="KW-0067">ATP-binding</keyword>
<dbReference type="SUPFAM" id="SSF50331">
    <property type="entry name" value="MOP-like"/>
    <property type="match status" value="1"/>
</dbReference>